<keyword evidence="3" id="KW-1185">Reference proteome</keyword>
<proteinExistence type="predicted"/>
<dbReference type="InterPro" id="IPR002645">
    <property type="entry name" value="STAS_dom"/>
</dbReference>
<gene>
    <name evidence="2" type="ORF">JAO74_11205</name>
</gene>
<organism evidence="2 3">
    <name type="scientific">Sphingomonas mollis</name>
    <dbReference type="NCBI Taxonomy" id="2795726"/>
    <lineage>
        <taxon>Bacteria</taxon>
        <taxon>Pseudomonadati</taxon>
        <taxon>Pseudomonadota</taxon>
        <taxon>Alphaproteobacteria</taxon>
        <taxon>Sphingomonadales</taxon>
        <taxon>Sphingomonadaceae</taxon>
        <taxon>Sphingomonas</taxon>
    </lineage>
</organism>
<accession>A0ABS0XRJ7</accession>
<reference evidence="3" key="1">
    <citation type="submission" date="2020-12" db="EMBL/GenBank/DDBJ databases">
        <title>Hymenobacter sp.</title>
        <authorList>
            <person name="Kim M.K."/>
        </authorList>
    </citation>
    <scope>NUCLEOTIDE SEQUENCE [LARGE SCALE GENOMIC DNA]</scope>
    <source>
        <strain evidence="3">BT553</strain>
    </source>
</reference>
<dbReference type="PROSITE" id="PS50801">
    <property type="entry name" value="STAS"/>
    <property type="match status" value="1"/>
</dbReference>
<dbReference type="Proteomes" id="UP000640426">
    <property type="component" value="Unassembled WGS sequence"/>
</dbReference>
<comment type="caution">
    <text evidence="2">The sequence shown here is derived from an EMBL/GenBank/DDBJ whole genome shotgun (WGS) entry which is preliminary data.</text>
</comment>
<dbReference type="Gene3D" id="3.30.750.24">
    <property type="entry name" value="STAS domain"/>
    <property type="match status" value="1"/>
</dbReference>
<evidence type="ECO:0000313" key="2">
    <source>
        <dbReference type="EMBL" id="MBJ6122358.1"/>
    </source>
</evidence>
<feature type="domain" description="STAS" evidence="1">
    <location>
        <begin position="1"/>
        <end position="101"/>
    </location>
</feature>
<dbReference type="InterPro" id="IPR058548">
    <property type="entry name" value="MlaB-like_STAS"/>
</dbReference>
<sequence length="101" mass="10433">MTLTTICAPVALAVRSIAPFCDEVRAAFGGTGDIALDLSAVEDPDLSVIQLVEAARRQAARDGAVLTLAHPATGPLAALLDRAGFADLSPTDTQFWFHGAA</sequence>
<dbReference type="RefSeq" id="WP_199037895.1">
    <property type="nucleotide sequence ID" value="NZ_JAELXS010000005.1"/>
</dbReference>
<protein>
    <submittedName>
        <fullName evidence="2">STAS domain-containing protein</fullName>
    </submittedName>
</protein>
<dbReference type="Pfam" id="PF13466">
    <property type="entry name" value="STAS_2"/>
    <property type="match status" value="1"/>
</dbReference>
<dbReference type="EMBL" id="JAELXS010000005">
    <property type="protein sequence ID" value="MBJ6122358.1"/>
    <property type="molecule type" value="Genomic_DNA"/>
</dbReference>
<name>A0ABS0XRJ7_9SPHN</name>
<evidence type="ECO:0000313" key="3">
    <source>
        <dbReference type="Proteomes" id="UP000640426"/>
    </source>
</evidence>
<dbReference type="InterPro" id="IPR036513">
    <property type="entry name" value="STAS_dom_sf"/>
</dbReference>
<evidence type="ECO:0000259" key="1">
    <source>
        <dbReference type="PROSITE" id="PS50801"/>
    </source>
</evidence>
<dbReference type="SUPFAM" id="SSF52091">
    <property type="entry name" value="SpoIIaa-like"/>
    <property type="match status" value="1"/>
</dbReference>